<evidence type="ECO:0000256" key="6">
    <source>
        <dbReference type="ARBA" id="ARBA00023136"/>
    </source>
</evidence>
<evidence type="ECO:0000256" key="8">
    <source>
        <dbReference type="SAM" id="MobiDB-lite"/>
    </source>
</evidence>
<comment type="subcellular location">
    <subcellularLocation>
        <location evidence="1">Cell outer membrane</location>
        <topology evidence="1">Multi-pass membrane protein</topology>
    </subcellularLocation>
</comment>
<dbReference type="Gene3D" id="2.40.170.20">
    <property type="entry name" value="TonB-dependent receptor, beta-barrel domain"/>
    <property type="match status" value="1"/>
</dbReference>
<dbReference type="InterPro" id="IPR012910">
    <property type="entry name" value="Plug_dom"/>
</dbReference>
<keyword evidence="3" id="KW-1134">Transmembrane beta strand</keyword>
<dbReference type="PANTHER" id="PTHR30069:SF29">
    <property type="entry name" value="HEMOGLOBIN AND HEMOGLOBIN-HAPTOGLOBIN-BINDING PROTEIN 1-RELATED"/>
    <property type="match status" value="1"/>
</dbReference>
<accession>A0A2A4WXX2</accession>
<evidence type="ECO:0000259" key="10">
    <source>
        <dbReference type="Pfam" id="PF07715"/>
    </source>
</evidence>
<dbReference type="AlphaFoldDB" id="A0A2A4WXX2"/>
<evidence type="ECO:0000256" key="1">
    <source>
        <dbReference type="ARBA" id="ARBA00004571"/>
    </source>
</evidence>
<dbReference type="GO" id="GO:0044718">
    <property type="term" value="P:siderophore transmembrane transport"/>
    <property type="evidence" value="ECO:0007669"/>
    <property type="project" value="TreeGrafter"/>
</dbReference>
<feature type="domain" description="TonB-dependent receptor plug" evidence="10">
    <location>
        <begin position="35"/>
        <end position="132"/>
    </location>
</feature>
<feature type="compositionally biased region" description="Gly residues" evidence="8">
    <location>
        <begin position="68"/>
        <end position="86"/>
    </location>
</feature>
<feature type="region of interest" description="Disordered" evidence="8">
    <location>
        <begin position="62"/>
        <end position="86"/>
    </location>
</feature>
<dbReference type="Proteomes" id="UP000218767">
    <property type="component" value="Unassembled WGS sequence"/>
</dbReference>
<dbReference type="GO" id="GO:0009279">
    <property type="term" value="C:cell outer membrane"/>
    <property type="evidence" value="ECO:0007669"/>
    <property type="project" value="UniProtKB-SubCell"/>
</dbReference>
<feature type="signal peptide" evidence="9">
    <location>
        <begin position="1"/>
        <end position="28"/>
    </location>
</feature>
<evidence type="ECO:0000256" key="3">
    <source>
        <dbReference type="ARBA" id="ARBA00022452"/>
    </source>
</evidence>
<evidence type="ECO:0000256" key="2">
    <source>
        <dbReference type="ARBA" id="ARBA00022448"/>
    </source>
</evidence>
<sequence length="720" mass="80350">MRCNSASNRVLSIVLLLSGVIFSMSSLAQEPTTNDSTVTYPAEFFAQYEPFSVNDMLDRIPGINTARGDGGGGNGGPGSSSGAGRRGLGLGGDQILINGRRTTGKENEGSSQLSRIPANQVQYIEIIRGTSGELDVRGGSQVINIVLLQAETRSSIAYEINTDHLHDGELKPGAKVSLTGQRGALDYLFSAESEPRWERRKGFENSFLADGTPNDNVSRVTTTDSQPLVFSANLGYEFGANDIAHINAQYEDRDAPFIEERTIFNFLSAPRKDTVQFDDTNHSSEFWEIGGDYEHTFANNARWKTLFIVNKKEDDSLRERFDIGATTREKDLFLANFNRYQERIIRSSYSFAFAGSQNIEVGIERAQTILDSSLQLGLLSGSGIASPIFGGLPEINNANATVEELRYESFMIHNWRINNRMSLESTLIVETSEISQSGDVSKKRDFDFIRPKVDYRFDITPSLQFRATVEKDVSQLSFNDFTANTNSGDDDQNTIAGNPELRQEQSWRYDLNLEYRFNNNNGVISSNIYYHDLEDVIDRVDVSTLTTIQSANGNIGDGERYGLSLNGSLRLSFIDQPGILVTTGLDLESSSVADPFLGIDRRLNRQGRGSYSLGFRHDMPERDINYGFTYRNSILDGRKVFDIDRIESYNSDAFSVLFVEYQGWEGMTLRFEATNPHESERCRVRLRYNGGTIATGALSELEDSCSHTGEKYAIKIRGTF</sequence>
<reference evidence="12" key="1">
    <citation type="submission" date="2017-08" db="EMBL/GenBank/DDBJ databases">
        <title>A dynamic microbial community with high functional redundancy inhabits the cold, oxic subseafloor aquifer.</title>
        <authorList>
            <person name="Tully B.J."/>
            <person name="Wheat C.G."/>
            <person name="Glazer B.T."/>
            <person name="Huber J.A."/>
        </authorList>
    </citation>
    <scope>NUCLEOTIDE SEQUENCE [LARGE SCALE GENOMIC DNA]</scope>
</reference>
<evidence type="ECO:0000313" key="12">
    <source>
        <dbReference type="Proteomes" id="UP000218767"/>
    </source>
</evidence>
<dbReference type="EMBL" id="NVUL01000098">
    <property type="protein sequence ID" value="PCI74667.1"/>
    <property type="molecule type" value="Genomic_DNA"/>
</dbReference>
<dbReference type="SUPFAM" id="SSF56935">
    <property type="entry name" value="Porins"/>
    <property type="match status" value="1"/>
</dbReference>
<keyword evidence="4" id="KW-0812">Transmembrane</keyword>
<evidence type="ECO:0000256" key="9">
    <source>
        <dbReference type="SAM" id="SignalP"/>
    </source>
</evidence>
<evidence type="ECO:0000256" key="5">
    <source>
        <dbReference type="ARBA" id="ARBA00022729"/>
    </source>
</evidence>
<dbReference type="PANTHER" id="PTHR30069">
    <property type="entry name" value="TONB-DEPENDENT OUTER MEMBRANE RECEPTOR"/>
    <property type="match status" value="1"/>
</dbReference>
<evidence type="ECO:0000313" key="11">
    <source>
        <dbReference type="EMBL" id="PCI74667.1"/>
    </source>
</evidence>
<dbReference type="GO" id="GO:0015344">
    <property type="term" value="F:siderophore uptake transmembrane transporter activity"/>
    <property type="evidence" value="ECO:0007669"/>
    <property type="project" value="TreeGrafter"/>
</dbReference>
<dbReference type="InterPro" id="IPR037066">
    <property type="entry name" value="Plug_dom_sf"/>
</dbReference>
<keyword evidence="6" id="KW-0472">Membrane</keyword>
<evidence type="ECO:0000256" key="4">
    <source>
        <dbReference type="ARBA" id="ARBA00022692"/>
    </source>
</evidence>
<organism evidence="11 12">
    <name type="scientific">SAR86 cluster bacterium</name>
    <dbReference type="NCBI Taxonomy" id="2030880"/>
    <lineage>
        <taxon>Bacteria</taxon>
        <taxon>Pseudomonadati</taxon>
        <taxon>Pseudomonadota</taxon>
        <taxon>Gammaproteobacteria</taxon>
        <taxon>SAR86 cluster</taxon>
    </lineage>
</organism>
<feature type="chain" id="PRO_5013082477" description="TonB-dependent receptor plug domain-containing protein" evidence="9">
    <location>
        <begin position="29"/>
        <end position="720"/>
    </location>
</feature>
<keyword evidence="5 9" id="KW-0732">Signal</keyword>
<dbReference type="InterPro" id="IPR039426">
    <property type="entry name" value="TonB-dep_rcpt-like"/>
</dbReference>
<keyword evidence="7" id="KW-0998">Cell outer membrane</keyword>
<name>A0A2A4WXX2_9GAMM</name>
<gene>
    <name evidence="11" type="ORF">COB20_14845</name>
</gene>
<keyword evidence="2" id="KW-0813">Transport</keyword>
<proteinExistence type="predicted"/>
<comment type="caution">
    <text evidence="11">The sequence shown here is derived from an EMBL/GenBank/DDBJ whole genome shotgun (WGS) entry which is preliminary data.</text>
</comment>
<protein>
    <recommendedName>
        <fullName evidence="10">TonB-dependent receptor plug domain-containing protein</fullName>
    </recommendedName>
</protein>
<dbReference type="Gene3D" id="2.170.130.10">
    <property type="entry name" value="TonB-dependent receptor, plug domain"/>
    <property type="match status" value="1"/>
</dbReference>
<evidence type="ECO:0000256" key="7">
    <source>
        <dbReference type="ARBA" id="ARBA00023237"/>
    </source>
</evidence>
<dbReference type="Pfam" id="PF07715">
    <property type="entry name" value="Plug"/>
    <property type="match status" value="1"/>
</dbReference>
<dbReference type="InterPro" id="IPR036942">
    <property type="entry name" value="Beta-barrel_TonB_sf"/>
</dbReference>